<evidence type="ECO:0000256" key="1">
    <source>
        <dbReference type="ARBA" id="ARBA00007234"/>
    </source>
</evidence>
<feature type="region of interest" description="Disordered" evidence="2">
    <location>
        <begin position="2899"/>
        <end position="2951"/>
    </location>
</feature>
<feature type="compositionally biased region" description="Low complexity" evidence="2">
    <location>
        <begin position="2900"/>
        <end position="2923"/>
    </location>
</feature>
<dbReference type="GO" id="GO:0006355">
    <property type="term" value="P:regulation of DNA-templated transcription"/>
    <property type="evidence" value="ECO:0007669"/>
    <property type="project" value="TreeGrafter"/>
</dbReference>
<evidence type="ECO:0000259" key="3">
    <source>
        <dbReference type="PROSITE" id="PS50290"/>
    </source>
</evidence>
<dbReference type="SMART" id="SM00146">
    <property type="entry name" value="PI3Kc"/>
    <property type="match status" value="1"/>
</dbReference>
<organism evidence="5 6">
    <name type="scientific">Mycena pura</name>
    <dbReference type="NCBI Taxonomy" id="153505"/>
    <lineage>
        <taxon>Eukaryota</taxon>
        <taxon>Fungi</taxon>
        <taxon>Dikarya</taxon>
        <taxon>Basidiomycota</taxon>
        <taxon>Agaricomycotina</taxon>
        <taxon>Agaricomycetes</taxon>
        <taxon>Agaricomycetidae</taxon>
        <taxon>Agaricales</taxon>
        <taxon>Marasmiineae</taxon>
        <taxon>Mycenaceae</taxon>
        <taxon>Mycena</taxon>
    </lineage>
</organism>
<sequence length="3494" mass="395589">MATLEGAHGTSTTDFDQRVATIADPVVDMNAKIKCATEIREMIDTPRDTDSFRSFAVLIQSTTALLRSVAVVFDKTAVEYSFRRVLVEIVNRLPYHESVRPRVDEIFNCMIHVLRTDNEENGVTCCKTLIDLIRNYRISSGQNMSDFFAVFQETCTNIPELVIEVLSEDSAPSSPDAVLPSLRSFKGLVEMGQIMATFMQVQRSATPNETLKPAFEVVELESPAQQAARENHEAMGGFWSGMSPTIKNPAAYSDFLSAQAKILSYLTYVMRWGVENKDTYGDKLLLATLRLLQDCPVNAIGTRKELIVVFRHLLGGDHRRAIIPQLDKLFDERVLLGPGITGREMSHIYSALADLFHHTRNELTLPQLTHVVLVYTRIMHNPAVSSSVHPMFAKILISLIDTIVSKDKVPATKILIYILDTCLDRLDTINIVLEEVYAALDRAKNNKKEEVYDAAFIEKARPLGGSAFMLEKPEDVIHDSRNLFKTLLHGFRSILAAIKKTGADLVIDGSRINRLFVASIRCMSLLEPNNEDPAEWFALVLVELNLHVFQEIWAHDMDYFFQCAQKRPPILNLCQAILSKDSFSPTLLATILRFLVDRLPLLGEYDEPTAGATLRLFKMAFSSVTSHQNTNEPILASHLPKLLMDCFPLAAKATKPTHYLFLLRSLFRAIGGGGGRFEILYKEVLPLLPEMLESLNVQLLASEGQTRDLIVELCLTVPLRLTHLLPHLTYLMQPLALALRGGPELVAQGLRTLELCIDNLTPDFLDPTLSTVLRELMEALHSHLKPLPASHQLAHTIIRILGKLGGRNRKLLMLEPALKYRDRSEPAKVPMSFAGSIERIDIGPTALLACRTLKKGTAKDRLHAYNYLESCISTLLHEGVAGRNVEATFVSSLEGVFDALCLTEPPELKTRAEEYLIKLSRSVLDIEVRRGQTREAGVRPIPSPLLNAFLDALPHALAREQREQAETAQLMVKAFIQHLVGLNAQSTTPSPDIMMILHQIAHRFSSLCLDDSWVRKRAGYGGIRIMTSTPDLGTRWVADREIDLVRTIMRILKDLPLGLTRDVDEVIDILLAVLRISNSNLDFNSDSNKQAPHPKLVSLSGLFCAELQSPNPVVREAAQTCIGLLVKLSGRSAYSLMEQHRDRMLGGIYTKPLRALPFPIQIGMIEAVRYCVTLDPPLVELNDELLRLLHETLALADADDASLLPRGTMPARQSNMEIIKLRVACIKLLTASMPLTDFFSRQHQTRQRVTGVYFKSLYSPSPDVKDVAYDGLKMVLTHQSRLPRELLQTGLRPILMNLADPKRLSVPGLEGLARLLELLTNYFKVEIGHKLLDHFRIVADPQLLSSASKLTVGENEGITKLVRLANIFHLLPSAANIFLESLVNLIVQTESQMHFSFKTPFSEPLARYLNRYPGEGIDFFLRHLALPSHLRTLRNILQGKLAPNLQRELASRALPLTAFLREEDPTQKIPSLSLISDLIELMPSWISENGFVMDALLDLWHSETAQSEQSSEIVPQVIERHNIMLSIFKTVLAASSRIDLVFEIVAIYTRNLGMDLVRTTRFLYRHVALSNDVLFQRNVLMRFLTWFDDPSYSWSHKMFFIRLIVTPTLLVQAHRPETKEQLLDVGFISRMARLIWQPTLDPNIDDLFKIEILHLTTVLVQHYPKLLEDVKKEIIKSASLYIGNEDTIVKQTGFLLTARFFAAFPTPPKFLMKTWMGLLRTSSAEGRPLVRQEALATLIPCLSASETPEKGFPQWALSARKLLVEEGLAQSLTIYHLIVKYSALFYPVRGLFVSHMVNSLNKLGMSTSSTPDSRALSIEILHVILRWEEQTTQALAAGTASGTNLWTAPLTYRENLVSYLVRLATTVDPTRNSLVPRALALLQKMVGPHGWRDVEFGLRFFLKALEQNELNSEPLITQAIASAKVLQVIAAEQEDSWYITNAEVLQKLVRKGMVTDEYPLHDALHPVFAHLLRLFPLPKEDDEQQDDRSEFHTFVHSAISDGLRNTTALRGTLLMLKSVVQVLPERIEPYAANLMKLLGKLAKEHVNSVPASTGFDNSVRLVIAILDICQLSVAFLADQRRWLLSTLVVLVEKSKSPLICNYILDLAKSWALLKQDAYPTMKEKASLLQKMVAFESRTDTIYQSYLEAIYQIYTEPALRRSDLTARLEQSFLLGCRAKDPELREKFLDLLDVSVPRSLVSRLTYIFGVQSWDALADHNWAYLALRLLLSSAEIDVVVPNERNRASTIISISRPATQSIVQPMQRLLFLDPHAAHHTWISVFPAAWSSLSRREQADITQHVINLLSRDYHTKQAEVRPNIIETMLSGIHACSPPMILPPHLVKYLAKTFGAWYVALEILATSFNHIKDDEHTVREFVFDSLADVYAELAEDDMFYGLWRHRCLHLDTNIALAFEQNGMWEQASNAYEVAQNKARAGTIPFSEAEFCLWEDHWILAAEKLQHWDILQDLAKSEGNQELILESAWRTTPWVDQRDALEEQISQLPEVPTPRRRVFEAFIALLKLPAALDKNIEFTKILEDAMQLSLRKWVALPPPLSAAHVPLLQHFQQFVELQEAVQIFGSLSTTTAQNLEKKSSDLKMVLQAWRERLPNQHDDISIWSDLVAWRQNVFHAINNTYIPLIANSNQGGGANSQTFGYRGYHETAWIINRFAHVARKHDLLDVCFTSLTKIYTLPNIEISEAFLKLREQARCHYQKPNDLQAGLEVINNTNLVFFSVAQKAQFFTLKGMFHARFKRNEEANNAFGQAVQLDMTQAKAWAEWGRFNDNMFKEVPNDLQHAANAVSCYLQAAGQYKNGKSRPLIARILWLLSVDDNTLAISRAFDTYKGDAAYWYWITFIPHLCMSLSSREVKQARFILLNLARHFPQALFFQLRTTREEVMQRKAAMARAQAASADSSRQPDAAPSSADHPMPAATDDAQRSTPANPTHTATDGGTYPRQAWDYVEEVVQLLKTAFPLLVLSLETIVDQVAGKFKSSSEEDTYRHLCMLLSDALQNYVLRMNSPNDDGQVNQQTMVTLSRFGTTLSGQVKKDFDEAFGPKQTVYEYIQKLQQWRARYERNLDLKPRIQPLDALSHYLAEFQYLKVDEIEVPGQYTEDKDSNQNFIRIHKFGPKFENCRTHGFTWKRIIIHGTDSSKTSFSIQLNSTRYSRREERVMQIFRTLNGALTRKKESRKRNLSFHIPSVVSFSPNVRLFQTDSTYVSLGDIYDLHCEESRFAKEDPFLFAGEKIKKVLREYFQQTGNQPGKIEYLTLKKDIYDEVAVKMVPEDILTRYMMRTMDGPSELWRMRKQFASQIASCSFMTYTLCLTHRTPMRYLLSRTTGQMTMTELVPGMSQQLPIFATNDVVPFRLTPNLQHFLGPICTEGILTSGIMAIARSLTEPEFDLEQQLCLFSRDEVITWLRGRSAAPDVNFKKLVAGNIDGVVKRAETMACKVEREQAIQNPTAPVLAPVVQTVTNLISSATNPIQLTKMGEMYMPWF</sequence>
<feature type="compositionally biased region" description="Polar residues" evidence="2">
    <location>
        <begin position="2936"/>
        <end position="2948"/>
    </location>
</feature>
<dbReference type="PROSITE" id="PS51189">
    <property type="entry name" value="FAT"/>
    <property type="match status" value="1"/>
</dbReference>
<dbReference type="InterPro" id="IPR000403">
    <property type="entry name" value="PI3/4_kinase_cat_dom"/>
</dbReference>
<proteinExistence type="inferred from homology"/>
<dbReference type="Pfam" id="PF00454">
    <property type="entry name" value="PI3_PI4_kinase"/>
    <property type="match status" value="1"/>
</dbReference>
<dbReference type="InterPro" id="IPR050517">
    <property type="entry name" value="DDR_Repair_Kinase"/>
</dbReference>
<evidence type="ECO:0008006" key="7">
    <source>
        <dbReference type="Google" id="ProtNLM"/>
    </source>
</evidence>
<dbReference type="SUPFAM" id="SSF48452">
    <property type="entry name" value="TPR-like"/>
    <property type="match status" value="1"/>
</dbReference>
<evidence type="ECO:0000313" key="6">
    <source>
        <dbReference type="Proteomes" id="UP001219525"/>
    </source>
</evidence>
<dbReference type="InterPro" id="IPR014009">
    <property type="entry name" value="PIK_FAT"/>
</dbReference>
<dbReference type="GO" id="GO:0000124">
    <property type="term" value="C:SAGA complex"/>
    <property type="evidence" value="ECO:0007669"/>
    <property type="project" value="TreeGrafter"/>
</dbReference>
<name>A0AAD6YT19_9AGAR</name>
<dbReference type="SUPFAM" id="SSF48371">
    <property type="entry name" value="ARM repeat"/>
    <property type="match status" value="3"/>
</dbReference>
<evidence type="ECO:0000313" key="5">
    <source>
        <dbReference type="EMBL" id="KAJ7228610.1"/>
    </source>
</evidence>
<dbReference type="Pfam" id="PF20206">
    <property type="entry name" value="Tra1_ring"/>
    <property type="match status" value="1"/>
</dbReference>
<dbReference type="PANTHER" id="PTHR11139">
    <property type="entry name" value="ATAXIA TELANGIECTASIA MUTATED ATM -RELATED"/>
    <property type="match status" value="1"/>
</dbReference>
<dbReference type="PROSITE" id="PS50290">
    <property type="entry name" value="PI3_4_KINASE_3"/>
    <property type="match status" value="1"/>
</dbReference>
<dbReference type="Pfam" id="PF02259">
    <property type="entry name" value="FAT"/>
    <property type="match status" value="1"/>
</dbReference>
<dbReference type="SUPFAM" id="SSF56112">
    <property type="entry name" value="Protein kinase-like (PK-like)"/>
    <property type="match status" value="1"/>
</dbReference>
<dbReference type="InterPro" id="IPR016024">
    <property type="entry name" value="ARM-type_fold"/>
</dbReference>
<protein>
    <recommendedName>
        <fullName evidence="7">Non-specific serine/threonine protein kinase</fullName>
    </recommendedName>
</protein>
<dbReference type="GO" id="GO:0035267">
    <property type="term" value="C:NuA4 histone acetyltransferase complex"/>
    <property type="evidence" value="ECO:0007669"/>
    <property type="project" value="TreeGrafter"/>
</dbReference>
<accession>A0AAD6YT19</accession>
<keyword evidence="6" id="KW-1185">Reference proteome</keyword>
<comment type="caution">
    <text evidence="5">The sequence shown here is derived from an EMBL/GenBank/DDBJ whole genome shotgun (WGS) entry which is preliminary data.</text>
</comment>
<dbReference type="InterPro" id="IPR046805">
    <property type="entry name" value="Tra1_ring"/>
</dbReference>
<reference evidence="5" key="1">
    <citation type="submission" date="2023-03" db="EMBL/GenBank/DDBJ databases">
        <title>Massive genome expansion in bonnet fungi (Mycena s.s.) driven by repeated elements and novel gene families across ecological guilds.</title>
        <authorList>
            <consortium name="Lawrence Berkeley National Laboratory"/>
            <person name="Harder C.B."/>
            <person name="Miyauchi S."/>
            <person name="Viragh M."/>
            <person name="Kuo A."/>
            <person name="Thoen E."/>
            <person name="Andreopoulos B."/>
            <person name="Lu D."/>
            <person name="Skrede I."/>
            <person name="Drula E."/>
            <person name="Henrissat B."/>
            <person name="Morin E."/>
            <person name="Kohler A."/>
            <person name="Barry K."/>
            <person name="LaButti K."/>
            <person name="Morin E."/>
            <person name="Salamov A."/>
            <person name="Lipzen A."/>
            <person name="Mereny Z."/>
            <person name="Hegedus B."/>
            <person name="Baldrian P."/>
            <person name="Stursova M."/>
            <person name="Weitz H."/>
            <person name="Taylor A."/>
            <person name="Grigoriev I.V."/>
            <person name="Nagy L.G."/>
            <person name="Martin F."/>
            <person name="Kauserud H."/>
        </authorList>
    </citation>
    <scope>NUCLEOTIDE SEQUENCE</scope>
    <source>
        <strain evidence="5">9144</strain>
    </source>
</reference>
<gene>
    <name evidence="5" type="ORF">GGX14DRAFT_613905</name>
</gene>
<dbReference type="Pfam" id="PF20175">
    <property type="entry name" value="Tra1_central"/>
    <property type="match status" value="1"/>
</dbReference>
<feature type="domain" description="FAT" evidence="4">
    <location>
        <begin position="2340"/>
        <end position="2894"/>
    </location>
</feature>
<comment type="similarity">
    <text evidence="1">Belongs to the PI3/PI4-kinase family. TRA1 subfamily.</text>
</comment>
<dbReference type="Proteomes" id="UP001219525">
    <property type="component" value="Unassembled WGS sequence"/>
</dbReference>
<dbReference type="InterPro" id="IPR011009">
    <property type="entry name" value="Kinase-like_dom_sf"/>
</dbReference>
<feature type="domain" description="PI3K/PI4K catalytic" evidence="3">
    <location>
        <begin position="3126"/>
        <end position="3470"/>
    </location>
</feature>
<dbReference type="InterPro" id="IPR046807">
    <property type="entry name" value="Tra1_central"/>
</dbReference>
<dbReference type="InterPro" id="IPR011990">
    <property type="entry name" value="TPR-like_helical_dom_sf"/>
</dbReference>
<dbReference type="CDD" id="cd05163">
    <property type="entry name" value="PIKK_TRRAP"/>
    <property type="match status" value="1"/>
</dbReference>
<dbReference type="InterPro" id="IPR003151">
    <property type="entry name" value="PIK-rel_kinase_FAT"/>
</dbReference>
<dbReference type="PANTHER" id="PTHR11139:SF1">
    <property type="entry name" value="TRANSFORMATION_TRANSCRIPTION DOMAIN-ASSOCIATED PROTEIN"/>
    <property type="match status" value="1"/>
</dbReference>
<dbReference type="Gene3D" id="1.10.1070.11">
    <property type="entry name" value="Phosphatidylinositol 3-/4-kinase, catalytic domain"/>
    <property type="match status" value="1"/>
</dbReference>
<dbReference type="GO" id="GO:0005634">
    <property type="term" value="C:nucleus"/>
    <property type="evidence" value="ECO:0007669"/>
    <property type="project" value="TreeGrafter"/>
</dbReference>
<evidence type="ECO:0000259" key="4">
    <source>
        <dbReference type="PROSITE" id="PS51189"/>
    </source>
</evidence>
<evidence type="ECO:0000256" key="2">
    <source>
        <dbReference type="SAM" id="MobiDB-lite"/>
    </source>
</evidence>
<dbReference type="InterPro" id="IPR036940">
    <property type="entry name" value="PI3/4_kinase_cat_sf"/>
</dbReference>
<dbReference type="GO" id="GO:0004672">
    <property type="term" value="F:protein kinase activity"/>
    <property type="evidence" value="ECO:0007669"/>
    <property type="project" value="UniProtKB-ARBA"/>
</dbReference>
<dbReference type="GO" id="GO:0006281">
    <property type="term" value="P:DNA repair"/>
    <property type="evidence" value="ECO:0007669"/>
    <property type="project" value="TreeGrafter"/>
</dbReference>
<dbReference type="EMBL" id="JARJCW010000002">
    <property type="protein sequence ID" value="KAJ7228610.1"/>
    <property type="molecule type" value="Genomic_DNA"/>
</dbReference>